<feature type="binding site" evidence="8">
    <location>
        <begin position="16"/>
        <end position="22"/>
    </location>
    <ligand>
        <name>GTP</name>
        <dbReference type="ChEBI" id="CHEBI:37565"/>
    </ligand>
</feature>
<dbReference type="GO" id="GO:0005525">
    <property type="term" value="F:GTP binding"/>
    <property type="evidence" value="ECO:0007669"/>
    <property type="project" value="UniProtKB-UniRule"/>
</dbReference>
<evidence type="ECO:0000256" key="4">
    <source>
        <dbReference type="ARBA" id="ARBA00022741"/>
    </source>
</evidence>
<keyword evidence="2 8" id="KW-0436">Ligase</keyword>
<dbReference type="AlphaFoldDB" id="A0A2H0C4K3"/>
<dbReference type="Gene3D" id="3.40.440.10">
    <property type="entry name" value="Adenylosuccinate Synthetase, subunit A, domain 1"/>
    <property type="match status" value="1"/>
</dbReference>
<dbReference type="HAMAP" id="MF_00011">
    <property type="entry name" value="Adenylosucc_synth"/>
    <property type="match status" value="1"/>
</dbReference>
<dbReference type="FunFam" id="3.90.170.10:FF:000001">
    <property type="entry name" value="Adenylosuccinate synthetase"/>
    <property type="match status" value="1"/>
</dbReference>
<comment type="caution">
    <text evidence="10">The sequence shown here is derived from an EMBL/GenBank/DDBJ whole genome shotgun (WGS) entry which is preliminary data.</text>
</comment>
<comment type="cofactor">
    <cofactor evidence="8">
        <name>Mg(2+)</name>
        <dbReference type="ChEBI" id="CHEBI:18420"/>
    </cofactor>
    <text evidence="8">Binds 1 Mg(2+) ion per subunit.</text>
</comment>
<evidence type="ECO:0000313" key="10">
    <source>
        <dbReference type="EMBL" id="PIP64833.1"/>
    </source>
</evidence>
<feature type="binding site" description="in other chain" evidence="8">
    <location>
        <position position="240"/>
    </location>
    <ligand>
        <name>IMP</name>
        <dbReference type="ChEBI" id="CHEBI:58053"/>
        <note>ligand shared between dimeric partners</note>
    </ligand>
</feature>
<comment type="pathway">
    <text evidence="8 9">Purine metabolism; AMP biosynthesis via de novo pathway; AMP from IMP: step 1/2.</text>
</comment>
<feature type="binding site" description="in other chain" evidence="8">
    <location>
        <begin position="17"/>
        <end position="20"/>
    </location>
    <ligand>
        <name>IMP</name>
        <dbReference type="ChEBI" id="CHEBI:58053"/>
        <note>ligand shared between dimeric partners</note>
    </ligand>
</feature>
<dbReference type="InterPro" id="IPR018220">
    <property type="entry name" value="Adenylosuccin_syn_GTP-bd"/>
</dbReference>
<dbReference type="PANTHER" id="PTHR11846:SF0">
    <property type="entry name" value="ADENYLOSUCCINATE SYNTHETASE"/>
    <property type="match status" value="1"/>
</dbReference>
<comment type="subunit">
    <text evidence="1 8">Homodimer.</text>
</comment>
<sequence length="424" mass="47773">MKNINFPLVVIGAQWGDEGKGKAVDILAKQADYTVRFNGGNNAGHSVVVNGEKFKLSLLPSGILWKKQLMLSQHVVINPAVLLKEIDFFIKRGLYPKLTIDSRAHVVMPYHQELDAATEIWKGKKATGSLHLGIGYCYEDKNNRFGIRMEDLIDKKQLKEKLTEFFPIKKRQIELVYGQKTKSTVETIYKEFVIYGQRLKQYVGDVSTITAEKINTKKFLFEGAHGTFLDAVFGTYPYTTAVNTISGAVFAYVGFPPQAINTLGIVKAYTTRVGNGPFPTELFNQTGDKIRSVGGEFGTVSKRPRRCGWLDIPLIKTAHRLSGFNKLAITKLDVLSGIDKIKVCTHYKLEGKLLKTLPPQIKDFYRCQPVYKIFQGWKTDISKCRKIFQLPKAAKKYLSFIEKSIGVPIQYVFVGPGRDETIEI</sequence>
<feature type="binding site" evidence="8">
    <location>
        <begin position="413"/>
        <end position="415"/>
    </location>
    <ligand>
        <name>GTP</name>
        <dbReference type="ChEBI" id="CHEBI:37565"/>
    </ligand>
</feature>
<dbReference type="UniPathway" id="UPA00075">
    <property type="reaction ID" value="UER00335"/>
</dbReference>
<dbReference type="InterPro" id="IPR027417">
    <property type="entry name" value="P-loop_NTPase"/>
</dbReference>
<gene>
    <name evidence="8" type="primary">purA</name>
    <name evidence="10" type="ORF">COW96_00335</name>
</gene>
<feature type="active site" description="Proton donor" evidence="8">
    <location>
        <position position="45"/>
    </location>
</feature>
<dbReference type="SMART" id="SM00788">
    <property type="entry name" value="Adenylsucc_synt"/>
    <property type="match status" value="1"/>
</dbReference>
<dbReference type="GO" id="GO:0005737">
    <property type="term" value="C:cytoplasm"/>
    <property type="evidence" value="ECO:0007669"/>
    <property type="project" value="UniProtKB-SubCell"/>
</dbReference>
<reference evidence="10 11" key="1">
    <citation type="submission" date="2017-09" db="EMBL/GenBank/DDBJ databases">
        <title>Depth-based differentiation of microbial function through sediment-hosted aquifers and enrichment of novel symbionts in the deep terrestrial subsurface.</title>
        <authorList>
            <person name="Probst A.J."/>
            <person name="Ladd B."/>
            <person name="Jarett J.K."/>
            <person name="Geller-Mcgrath D.E."/>
            <person name="Sieber C.M."/>
            <person name="Emerson J.B."/>
            <person name="Anantharaman K."/>
            <person name="Thomas B.C."/>
            <person name="Malmstrom R."/>
            <person name="Stieglmeier M."/>
            <person name="Klingl A."/>
            <person name="Woyke T."/>
            <person name="Ryan C.M."/>
            <person name="Banfield J.F."/>
        </authorList>
    </citation>
    <scope>NUCLEOTIDE SEQUENCE [LARGE SCALE GENOMIC DNA]</scope>
    <source>
        <strain evidence="10">CG22_combo_CG10-13_8_21_14_all_33_16</strain>
    </source>
</reference>
<proteinExistence type="inferred from homology"/>
<dbReference type="InterPro" id="IPR042110">
    <property type="entry name" value="Adenylosuccinate_synth_dom2"/>
</dbReference>
<evidence type="ECO:0000256" key="7">
    <source>
        <dbReference type="ARBA" id="ARBA00023134"/>
    </source>
</evidence>
<dbReference type="Gene3D" id="3.90.170.10">
    <property type="entry name" value="Adenylosuccinate Synthetase, subunit A, domain 3"/>
    <property type="match status" value="1"/>
</dbReference>
<evidence type="ECO:0000256" key="8">
    <source>
        <dbReference type="HAMAP-Rule" id="MF_00011"/>
    </source>
</evidence>
<feature type="binding site" evidence="8">
    <location>
        <position position="144"/>
    </location>
    <ligand>
        <name>IMP</name>
        <dbReference type="ChEBI" id="CHEBI:58053"/>
        <note>ligand shared between dimeric partners</note>
    </ligand>
</feature>
<feature type="binding site" description="in other chain" evidence="8">
    <location>
        <begin position="42"/>
        <end position="45"/>
    </location>
    <ligand>
        <name>IMP</name>
        <dbReference type="ChEBI" id="CHEBI:58053"/>
        <note>ligand shared between dimeric partners</note>
    </ligand>
</feature>
<dbReference type="InterPro" id="IPR042111">
    <property type="entry name" value="Adenylosuccinate_synth_dom3"/>
</dbReference>
<feature type="binding site" evidence="8">
    <location>
        <position position="44"/>
    </location>
    <ligand>
        <name>Mg(2+)</name>
        <dbReference type="ChEBI" id="CHEBI:18420"/>
    </ligand>
</feature>
<feature type="active site" description="Proton acceptor" evidence="8">
    <location>
        <position position="17"/>
    </location>
</feature>
<feature type="binding site" evidence="8">
    <location>
        <position position="305"/>
    </location>
    <ligand>
        <name>GTP</name>
        <dbReference type="ChEBI" id="CHEBI:37565"/>
    </ligand>
</feature>
<dbReference type="SUPFAM" id="SSF52540">
    <property type="entry name" value="P-loop containing nucleoside triphosphate hydrolases"/>
    <property type="match status" value="1"/>
</dbReference>
<name>A0A2H0C4K3_9BACT</name>
<feature type="binding site" description="in other chain" evidence="8">
    <location>
        <position position="303"/>
    </location>
    <ligand>
        <name>IMP</name>
        <dbReference type="ChEBI" id="CHEBI:58053"/>
        <note>ligand shared between dimeric partners</note>
    </ligand>
</feature>
<dbReference type="CDD" id="cd03108">
    <property type="entry name" value="AdSS"/>
    <property type="match status" value="1"/>
</dbReference>
<evidence type="ECO:0000313" key="11">
    <source>
        <dbReference type="Proteomes" id="UP000230802"/>
    </source>
</evidence>
<keyword evidence="6 8" id="KW-0460">Magnesium</keyword>
<dbReference type="FunFam" id="1.10.300.10:FF:000001">
    <property type="entry name" value="Adenylosuccinate synthetase"/>
    <property type="match status" value="1"/>
</dbReference>
<keyword evidence="4 8" id="KW-0547">Nucleotide-binding</keyword>
<keyword evidence="3 8" id="KW-0479">Metal-binding</keyword>
<evidence type="ECO:0000256" key="3">
    <source>
        <dbReference type="ARBA" id="ARBA00022723"/>
    </source>
</evidence>
<keyword evidence="5 8" id="KW-0658">Purine biosynthesis</keyword>
<dbReference type="EMBL" id="PCTD01000017">
    <property type="protein sequence ID" value="PIP64833.1"/>
    <property type="molecule type" value="Genomic_DNA"/>
</dbReference>
<dbReference type="PANTHER" id="PTHR11846">
    <property type="entry name" value="ADENYLOSUCCINATE SYNTHETASE"/>
    <property type="match status" value="1"/>
</dbReference>
<feature type="binding site" evidence="8">
    <location>
        <position position="17"/>
    </location>
    <ligand>
        <name>Mg(2+)</name>
        <dbReference type="ChEBI" id="CHEBI:18420"/>
    </ligand>
</feature>
<dbReference type="Pfam" id="PF00709">
    <property type="entry name" value="Adenylsucc_synt"/>
    <property type="match status" value="1"/>
</dbReference>
<protein>
    <recommendedName>
        <fullName evidence="8 9">Adenylosuccinate synthetase</fullName>
        <shortName evidence="8">AMPSase</shortName>
        <shortName evidence="8">AdSS</shortName>
        <ecNumber evidence="8 9">6.3.4.4</ecNumber>
    </recommendedName>
    <alternativeName>
        <fullName evidence="8">IMP--aspartate ligase</fullName>
    </alternativeName>
</protein>
<evidence type="ECO:0000256" key="9">
    <source>
        <dbReference type="RuleBase" id="RU000520"/>
    </source>
</evidence>
<feature type="binding site" evidence="8">
    <location>
        <begin position="331"/>
        <end position="333"/>
    </location>
    <ligand>
        <name>GTP</name>
        <dbReference type="ChEBI" id="CHEBI:37565"/>
    </ligand>
</feature>
<dbReference type="Gene3D" id="1.10.300.10">
    <property type="entry name" value="Adenylosuccinate Synthetase, subunit A, domain 2"/>
    <property type="match status" value="1"/>
</dbReference>
<dbReference type="PROSITE" id="PS01266">
    <property type="entry name" value="ADENYLOSUCCIN_SYN_1"/>
    <property type="match status" value="1"/>
</dbReference>
<comment type="subcellular location">
    <subcellularLocation>
        <location evidence="8">Cytoplasm</location>
    </subcellularLocation>
</comment>
<dbReference type="InterPro" id="IPR042109">
    <property type="entry name" value="Adenylosuccinate_synth_dom1"/>
</dbReference>
<evidence type="ECO:0000256" key="5">
    <source>
        <dbReference type="ARBA" id="ARBA00022755"/>
    </source>
</evidence>
<dbReference type="GO" id="GO:0046040">
    <property type="term" value="P:IMP metabolic process"/>
    <property type="evidence" value="ECO:0007669"/>
    <property type="project" value="TreeGrafter"/>
</dbReference>
<dbReference type="InterPro" id="IPR001114">
    <property type="entry name" value="Adenylosuccinate_synthetase"/>
</dbReference>
<organism evidence="10 11">
    <name type="scientific">Candidatus Roizmanbacteria bacterium CG22_combo_CG10-13_8_21_14_all_33_16</name>
    <dbReference type="NCBI Taxonomy" id="1974859"/>
    <lineage>
        <taxon>Bacteria</taxon>
        <taxon>Candidatus Roizmaniibacteriota</taxon>
    </lineage>
</organism>
<dbReference type="NCBIfam" id="NF002223">
    <property type="entry name" value="PRK01117.1"/>
    <property type="match status" value="1"/>
</dbReference>
<comment type="function">
    <text evidence="8">Plays an important role in the de novo pathway of purine nucleotide biosynthesis. Catalyzes the first committed step in the biosynthesis of AMP from IMP.</text>
</comment>
<evidence type="ECO:0000256" key="6">
    <source>
        <dbReference type="ARBA" id="ARBA00022842"/>
    </source>
</evidence>
<comment type="similarity">
    <text evidence="8 9">Belongs to the adenylosuccinate synthetase family.</text>
</comment>
<dbReference type="GO" id="GO:0000287">
    <property type="term" value="F:magnesium ion binding"/>
    <property type="evidence" value="ECO:0007669"/>
    <property type="project" value="UniProtKB-UniRule"/>
</dbReference>
<dbReference type="NCBIfam" id="TIGR00184">
    <property type="entry name" value="purA"/>
    <property type="match status" value="1"/>
</dbReference>
<evidence type="ECO:0000256" key="2">
    <source>
        <dbReference type="ARBA" id="ARBA00022598"/>
    </source>
</evidence>
<dbReference type="GO" id="GO:0004019">
    <property type="term" value="F:adenylosuccinate synthase activity"/>
    <property type="evidence" value="ECO:0007669"/>
    <property type="project" value="UniProtKB-UniRule"/>
</dbReference>
<keyword evidence="7 8" id="KW-0342">GTP-binding</keyword>
<keyword evidence="8" id="KW-0963">Cytoplasm</keyword>
<evidence type="ECO:0000256" key="1">
    <source>
        <dbReference type="ARBA" id="ARBA00011738"/>
    </source>
</evidence>
<dbReference type="GO" id="GO:0044208">
    <property type="term" value="P:'de novo' AMP biosynthetic process"/>
    <property type="evidence" value="ECO:0007669"/>
    <property type="project" value="UniProtKB-UniRule"/>
</dbReference>
<comment type="catalytic activity">
    <reaction evidence="8 9">
        <text>IMP + L-aspartate + GTP = N(6)-(1,2-dicarboxyethyl)-AMP + GDP + phosphate + 2 H(+)</text>
        <dbReference type="Rhea" id="RHEA:15753"/>
        <dbReference type="ChEBI" id="CHEBI:15378"/>
        <dbReference type="ChEBI" id="CHEBI:29991"/>
        <dbReference type="ChEBI" id="CHEBI:37565"/>
        <dbReference type="ChEBI" id="CHEBI:43474"/>
        <dbReference type="ChEBI" id="CHEBI:57567"/>
        <dbReference type="ChEBI" id="CHEBI:58053"/>
        <dbReference type="ChEBI" id="CHEBI:58189"/>
        <dbReference type="EC" id="6.3.4.4"/>
    </reaction>
</comment>
<dbReference type="EC" id="6.3.4.4" evidence="8 9"/>
<feature type="binding site" evidence="8">
    <location>
        <begin position="44"/>
        <end position="46"/>
    </location>
    <ligand>
        <name>GTP</name>
        <dbReference type="ChEBI" id="CHEBI:37565"/>
    </ligand>
</feature>
<dbReference type="Proteomes" id="UP000230802">
    <property type="component" value="Unassembled WGS sequence"/>
</dbReference>
<comment type="caution">
    <text evidence="8">Lacks conserved residue(s) required for the propagation of feature annotation.</text>
</comment>
<accession>A0A2H0C4K3</accession>
<feature type="binding site" evidence="8">
    <location>
        <begin position="299"/>
        <end position="305"/>
    </location>
    <ligand>
        <name>substrate</name>
    </ligand>
</feature>